<dbReference type="InterPro" id="IPR001579">
    <property type="entry name" value="Glyco_hydro_18_chit_AS"/>
</dbReference>
<organism evidence="6 7">
    <name type="scientific">Romanomermis culicivorax</name>
    <name type="common">Nematode worm</name>
    <dbReference type="NCBI Taxonomy" id="13658"/>
    <lineage>
        <taxon>Eukaryota</taxon>
        <taxon>Metazoa</taxon>
        <taxon>Ecdysozoa</taxon>
        <taxon>Nematoda</taxon>
        <taxon>Enoplea</taxon>
        <taxon>Dorylaimia</taxon>
        <taxon>Mermithida</taxon>
        <taxon>Mermithoidea</taxon>
        <taxon>Mermithidae</taxon>
        <taxon>Romanomermis</taxon>
    </lineage>
</organism>
<sequence length="139" mass="16284">MPICWLWSVVQNPLLAYGKEKELKLMASSFTNRHKFITSSLEYTKKFGFDGFDLDWEYPDKDDKDNFSQLLRDGCQISVKDVRIVQKSCRIQKFYPISTEETTLDFVNIMTYDIHGSWENATGFNSPLYDRSNEKLSVE</sequence>
<dbReference type="GO" id="GO:0005576">
    <property type="term" value="C:extracellular region"/>
    <property type="evidence" value="ECO:0007669"/>
    <property type="project" value="TreeGrafter"/>
</dbReference>
<dbReference type="GO" id="GO:0008061">
    <property type="term" value="F:chitin binding"/>
    <property type="evidence" value="ECO:0007669"/>
    <property type="project" value="TreeGrafter"/>
</dbReference>
<reference evidence="7" key="1">
    <citation type="submission" date="2022-11" db="UniProtKB">
        <authorList>
            <consortium name="WormBaseParasite"/>
        </authorList>
    </citation>
    <scope>IDENTIFICATION</scope>
</reference>
<dbReference type="PANTHER" id="PTHR11177:SF317">
    <property type="entry name" value="CHITINASE 12-RELATED"/>
    <property type="match status" value="1"/>
</dbReference>
<dbReference type="InterPro" id="IPR017853">
    <property type="entry name" value="GH"/>
</dbReference>
<dbReference type="PROSITE" id="PS01095">
    <property type="entry name" value="GH18_1"/>
    <property type="match status" value="1"/>
</dbReference>
<dbReference type="WBParaSite" id="nRc.2.0.1.t45194-RA">
    <property type="protein sequence ID" value="nRc.2.0.1.t45194-RA"/>
    <property type="gene ID" value="nRc.2.0.1.g45194"/>
</dbReference>
<feature type="domain" description="GH18" evidence="5">
    <location>
        <begin position="1"/>
        <end position="139"/>
    </location>
</feature>
<evidence type="ECO:0000256" key="1">
    <source>
        <dbReference type="ARBA" id="ARBA00022801"/>
    </source>
</evidence>
<evidence type="ECO:0000256" key="3">
    <source>
        <dbReference type="RuleBase" id="RU000489"/>
    </source>
</evidence>
<dbReference type="Proteomes" id="UP000887565">
    <property type="component" value="Unplaced"/>
</dbReference>
<dbReference type="InterPro" id="IPR050314">
    <property type="entry name" value="Glycosyl_Hydrlase_18"/>
</dbReference>
<dbReference type="SUPFAM" id="SSF51445">
    <property type="entry name" value="(Trans)glycosidases"/>
    <property type="match status" value="1"/>
</dbReference>
<proteinExistence type="inferred from homology"/>
<dbReference type="Pfam" id="PF00704">
    <property type="entry name" value="Glyco_hydro_18"/>
    <property type="match status" value="1"/>
</dbReference>
<dbReference type="GO" id="GO:0005975">
    <property type="term" value="P:carbohydrate metabolic process"/>
    <property type="evidence" value="ECO:0007669"/>
    <property type="project" value="InterPro"/>
</dbReference>
<dbReference type="PROSITE" id="PS51910">
    <property type="entry name" value="GH18_2"/>
    <property type="match status" value="1"/>
</dbReference>
<dbReference type="OMA" id="RIVQKSC"/>
<evidence type="ECO:0000313" key="7">
    <source>
        <dbReference type="WBParaSite" id="nRc.2.0.1.t45194-RA"/>
    </source>
</evidence>
<dbReference type="InterPro" id="IPR001223">
    <property type="entry name" value="Glyco_hydro18_cat"/>
</dbReference>
<keyword evidence="2 3" id="KW-0326">Glycosidase</keyword>
<dbReference type="PANTHER" id="PTHR11177">
    <property type="entry name" value="CHITINASE"/>
    <property type="match status" value="1"/>
</dbReference>
<evidence type="ECO:0000259" key="5">
    <source>
        <dbReference type="PROSITE" id="PS51910"/>
    </source>
</evidence>
<keyword evidence="1 3" id="KW-0378">Hydrolase</keyword>
<comment type="similarity">
    <text evidence="4">Belongs to the glycosyl hydrolase 18 family.</text>
</comment>
<dbReference type="AlphaFoldDB" id="A0A915L220"/>
<dbReference type="Gene3D" id="3.20.20.80">
    <property type="entry name" value="Glycosidases"/>
    <property type="match status" value="1"/>
</dbReference>
<keyword evidence="6" id="KW-1185">Reference proteome</keyword>
<protein>
    <submittedName>
        <fullName evidence="7">GH18 domain-containing protein</fullName>
    </submittedName>
</protein>
<dbReference type="GO" id="GO:0004568">
    <property type="term" value="F:chitinase activity"/>
    <property type="evidence" value="ECO:0007669"/>
    <property type="project" value="UniProtKB-ARBA"/>
</dbReference>
<evidence type="ECO:0000256" key="4">
    <source>
        <dbReference type="RuleBase" id="RU004453"/>
    </source>
</evidence>
<evidence type="ECO:0000256" key="2">
    <source>
        <dbReference type="ARBA" id="ARBA00023295"/>
    </source>
</evidence>
<evidence type="ECO:0000313" key="6">
    <source>
        <dbReference type="Proteomes" id="UP000887565"/>
    </source>
</evidence>
<name>A0A915L220_ROMCU</name>
<accession>A0A915L220</accession>
<dbReference type="GO" id="GO:0006032">
    <property type="term" value="P:chitin catabolic process"/>
    <property type="evidence" value="ECO:0007669"/>
    <property type="project" value="UniProtKB-ARBA"/>
</dbReference>